<keyword evidence="2" id="KW-1185">Reference proteome</keyword>
<organism evidence="1 2">
    <name type="scientific">Hibiscus sabdariffa</name>
    <name type="common">roselle</name>
    <dbReference type="NCBI Taxonomy" id="183260"/>
    <lineage>
        <taxon>Eukaryota</taxon>
        <taxon>Viridiplantae</taxon>
        <taxon>Streptophyta</taxon>
        <taxon>Embryophyta</taxon>
        <taxon>Tracheophyta</taxon>
        <taxon>Spermatophyta</taxon>
        <taxon>Magnoliopsida</taxon>
        <taxon>eudicotyledons</taxon>
        <taxon>Gunneridae</taxon>
        <taxon>Pentapetalae</taxon>
        <taxon>rosids</taxon>
        <taxon>malvids</taxon>
        <taxon>Malvales</taxon>
        <taxon>Malvaceae</taxon>
        <taxon>Malvoideae</taxon>
        <taxon>Hibiscus</taxon>
    </lineage>
</organism>
<protein>
    <submittedName>
        <fullName evidence="1">Uncharacterized protein</fullName>
    </submittedName>
</protein>
<sequence>MRLYDTELDFSLNHFFNVKYSKDPGNSTKSFKVRGNDLKVHFKALLNFRKITRALFLGEPLDFVGS</sequence>
<comment type="caution">
    <text evidence="1">The sequence shown here is derived from an EMBL/GenBank/DDBJ whole genome shotgun (WGS) entry which is preliminary data.</text>
</comment>
<reference evidence="1 2" key="1">
    <citation type="journal article" date="2024" name="G3 (Bethesda)">
        <title>Genome assembly of Hibiscus sabdariffa L. provides insights into metabolisms of medicinal natural products.</title>
        <authorList>
            <person name="Kim T."/>
        </authorList>
    </citation>
    <scope>NUCLEOTIDE SEQUENCE [LARGE SCALE GENOMIC DNA]</scope>
    <source>
        <strain evidence="1">TK-2024</strain>
        <tissue evidence="1">Old leaves</tissue>
    </source>
</reference>
<accession>A0ABR2R6D0</accession>
<proteinExistence type="predicted"/>
<dbReference type="Proteomes" id="UP001396334">
    <property type="component" value="Unassembled WGS sequence"/>
</dbReference>
<name>A0ABR2R6D0_9ROSI</name>
<evidence type="ECO:0000313" key="1">
    <source>
        <dbReference type="EMBL" id="KAK9008333.1"/>
    </source>
</evidence>
<dbReference type="EMBL" id="JBBPBN010000026">
    <property type="protein sequence ID" value="KAK9008333.1"/>
    <property type="molecule type" value="Genomic_DNA"/>
</dbReference>
<evidence type="ECO:0000313" key="2">
    <source>
        <dbReference type="Proteomes" id="UP001396334"/>
    </source>
</evidence>
<gene>
    <name evidence="1" type="ORF">V6N11_075231</name>
</gene>